<proteinExistence type="predicted"/>
<protein>
    <recommendedName>
        <fullName evidence="2">MobA-like NTP transferase domain-containing protein</fullName>
    </recommendedName>
</protein>
<organism evidence="1">
    <name type="scientific">marine sediment metagenome</name>
    <dbReference type="NCBI Taxonomy" id="412755"/>
    <lineage>
        <taxon>unclassified sequences</taxon>
        <taxon>metagenomes</taxon>
        <taxon>ecological metagenomes</taxon>
    </lineage>
</organism>
<reference evidence="1" key="1">
    <citation type="journal article" date="2014" name="Front. Microbiol.">
        <title>High frequency of phylogenetically diverse reductive dehalogenase-homologous genes in deep subseafloor sedimentary metagenomes.</title>
        <authorList>
            <person name="Kawai M."/>
            <person name="Futagami T."/>
            <person name="Toyoda A."/>
            <person name="Takaki Y."/>
            <person name="Nishi S."/>
            <person name="Hori S."/>
            <person name="Arai W."/>
            <person name="Tsubouchi T."/>
            <person name="Morono Y."/>
            <person name="Uchiyama I."/>
            <person name="Ito T."/>
            <person name="Fujiyama A."/>
            <person name="Inagaki F."/>
            <person name="Takami H."/>
        </authorList>
    </citation>
    <scope>NUCLEOTIDE SEQUENCE</scope>
    <source>
        <strain evidence="1">Expedition CK06-06</strain>
    </source>
</reference>
<evidence type="ECO:0000313" key="1">
    <source>
        <dbReference type="EMBL" id="GAG09389.1"/>
    </source>
</evidence>
<feature type="non-terminal residue" evidence="1">
    <location>
        <position position="1"/>
    </location>
</feature>
<comment type="caution">
    <text evidence="1">The sequence shown here is derived from an EMBL/GenBank/DDBJ whole genome shotgun (WGS) entry which is preliminary data.</text>
</comment>
<gene>
    <name evidence="1" type="ORF">S01H1_44686</name>
</gene>
<dbReference type="SUPFAM" id="SSF53448">
    <property type="entry name" value="Nucleotide-diphospho-sugar transferases"/>
    <property type="match status" value="1"/>
</dbReference>
<dbReference type="Gene3D" id="3.90.550.10">
    <property type="entry name" value="Spore Coat Polysaccharide Biosynthesis Protein SpsA, Chain A"/>
    <property type="match status" value="1"/>
</dbReference>
<dbReference type="AlphaFoldDB" id="X0UU52"/>
<dbReference type="EMBL" id="BARS01028515">
    <property type="protein sequence ID" value="GAG09389.1"/>
    <property type="molecule type" value="Genomic_DNA"/>
</dbReference>
<sequence>TRDKPKCLIEIGGKSILEWQFENLVGNGIKKL</sequence>
<dbReference type="InterPro" id="IPR029044">
    <property type="entry name" value="Nucleotide-diphossugar_trans"/>
</dbReference>
<accession>X0UU52</accession>
<name>X0UU52_9ZZZZ</name>
<evidence type="ECO:0008006" key="2">
    <source>
        <dbReference type="Google" id="ProtNLM"/>
    </source>
</evidence>